<keyword evidence="1" id="KW-0472">Membrane</keyword>
<dbReference type="PROSITE" id="PS51773">
    <property type="entry name" value="OCP_N"/>
    <property type="match status" value="1"/>
</dbReference>
<dbReference type="AlphaFoldDB" id="A0A0V7ZFW4"/>
<feature type="domain" description="OCP N-terminal" evidence="2">
    <location>
        <begin position="23"/>
        <end position="173"/>
    </location>
</feature>
<accession>A0A0V7ZFW4</accession>
<keyword evidence="1" id="KW-0793">Thylakoid</keyword>
<dbReference type="EMBL" id="LMTZ01000140">
    <property type="protein sequence ID" value="KST63359.1"/>
    <property type="molecule type" value="Genomic_DNA"/>
</dbReference>
<dbReference type="GO" id="GO:0030089">
    <property type="term" value="C:phycobilisome"/>
    <property type="evidence" value="ECO:0007669"/>
    <property type="project" value="UniProtKB-UniRule"/>
</dbReference>
<comment type="similarity">
    <text evidence="1">Belongs to the orange carotenoid-binding protein family.</text>
</comment>
<dbReference type="Pfam" id="PF09150">
    <property type="entry name" value="Carot_N"/>
    <property type="match status" value="1"/>
</dbReference>
<organism evidence="3 4">
    <name type="scientific">Mastigocoleus testarum BC008</name>
    <dbReference type="NCBI Taxonomy" id="371196"/>
    <lineage>
        <taxon>Bacteria</taxon>
        <taxon>Bacillati</taxon>
        <taxon>Cyanobacteriota</taxon>
        <taxon>Cyanophyceae</taxon>
        <taxon>Nostocales</taxon>
        <taxon>Hapalosiphonaceae</taxon>
        <taxon>Mastigocoleus</taxon>
    </lineage>
</organism>
<reference evidence="3 4" key="1">
    <citation type="journal article" date="2015" name="Genome Announc.">
        <title>Draft Genome of the Euendolithic (true boring) Cyanobacterium Mastigocoleus testarum strain BC008.</title>
        <authorList>
            <person name="Guida B.S."/>
            <person name="Garcia-Pichel F."/>
        </authorList>
    </citation>
    <scope>NUCLEOTIDE SEQUENCE [LARGE SCALE GENOMIC DNA]</scope>
    <source>
        <strain evidence="3 4">BC008</strain>
    </source>
</reference>
<sequence length="173" mass="19163">MTFTADSAQNFFPDISNYSTQKSSAVTSAIAVLKSLNVDEQLALLWFIHTEVGYSITPVATGPARLHLVAGLLNQIKLMSDEEQLQVMRDLIAQKNTQISRSYGILSNNTKLAFWYELSELMVQGIMILIPTGNELSQQGKEAIKALKNLGFAQKITVLRKVITDMGVNPFIE</sequence>
<name>A0A0V7ZFW4_9CYAN</name>
<dbReference type="Proteomes" id="UP000053372">
    <property type="component" value="Unassembled WGS sequence"/>
</dbReference>
<dbReference type="SUPFAM" id="SSF81930">
    <property type="entry name" value="Orange carotenoid protein, N-terminal domain"/>
    <property type="match status" value="1"/>
</dbReference>
<evidence type="ECO:0000313" key="3">
    <source>
        <dbReference type="EMBL" id="KST63359.1"/>
    </source>
</evidence>
<dbReference type="InterPro" id="IPR036917">
    <property type="entry name" value="Orange_carotenoid-bd_N_sf"/>
</dbReference>
<dbReference type="GO" id="GO:0016037">
    <property type="term" value="P:light absorption"/>
    <property type="evidence" value="ECO:0007669"/>
    <property type="project" value="UniProtKB-UniRule"/>
</dbReference>
<keyword evidence="1" id="KW-0605">Phycobilisome</keyword>
<dbReference type="GO" id="GO:0031404">
    <property type="term" value="F:chloride ion binding"/>
    <property type="evidence" value="ECO:0007669"/>
    <property type="project" value="InterPro"/>
</dbReference>
<dbReference type="Gene3D" id="1.10.2090.10">
    <property type="entry name" value="Orange carotenoid-binding protein, N-terminal domain"/>
    <property type="match status" value="1"/>
</dbReference>
<keyword evidence="1" id="KW-0157">Chromophore</keyword>
<evidence type="ECO:0000313" key="4">
    <source>
        <dbReference type="Proteomes" id="UP000053372"/>
    </source>
</evidence>
<comment type="caution">
    <text evidence="3">The sequence shown here is derived from an EMBL/GenBank/DDBJ whole genome shotgun (WGS) entry which is preliminary data.</text>
</comment>
<gene>
    <name evidence="3" type="ORF">BC008_39445</name>
</gene>
<protein>
    <submittedName>
        <fullName evidence="3">Orange carotenoid protein</fullName>
    </submittedName>
</protein>
<dbReference type="OrthoDB" id="511607at2"/>
<evidence type="ECO:0000259" key="2">
    <source>
        <dbReference type="PROSITE" id="PS51773"/>
    </source>
</evidence>
<evidence type="ECO:0000256" key="1">
    <source>
        <dbReference type="PROSITE-ProRule" id="PRU01109"/>
    </source>
</evidence>
<dbReference type="RefSeq" id="WP_027838869.1">
    <property type="nucleotide sequence ID" value="NZ_LMTZ01000140.1"/>
</dbReference>
<keyword evidence="4" id="KW-1185">Reference proteome</keyword>
<proteinExistence type="inferred from homology"/>
<dbReference type="InterPro" id="IPR015233">
    <property type="entry name" value="Orange_carotenoid-bd_N"/>
</dbReference>
<keyword evidence="1" id="KW-0042">Antenna complex</keyword>